<feature type="region of interest" description="Disordered" evidence="1">
    <location>
        <begin position="1"/>
        <end position="20"/>
    </location>
</feature>
<evidence type="ECO:0000313" key="3">
    <source>
        <dbReference type="Proteomes" id="UP000320762"/>
    </source>
</evidence>
<dbReference type="Proteomes" id="UP000320762">
    <property type="component" value="Unassembled WGS sequence"/>
</dbReference>
<feature type="compositionally biased region" description="Acidic residues" evidence="1">
    <location>
        <begin position="143"/>
        <end position="153"/>
    </location>
</feature>
<gene>
    <name evidence="2" type="ORF">BD626DRAFT_181201</name>
</gene>
<dbReference type="OrthoDB" id="3230910at2759"/>
<proteinExistence type="predicted"/>
<protein>
    <submittedName>
        <fullName evidence="2">Uncharacterized protein</fullName>
    </submittedName>
</protein>
<dbReference type="STRING" id="97359.A0A550C1J0"/>
<organism evidence="2 3">
    <name type="scientific">Schizophyllum amplum</name>
    <dbReference type="NCBI Taxonomy" id="97359"/>
    <lineage>
        <taxon>Eukaryota</taxon>
        <taxon>Fungi</taxon>
        <taxon>Dikarya</taxon>
        <taxon>Basidiomycota</taxon>
        <taxon>Agaricomycotina</taxon>
        <taxon>Agaricomycetes</taxon>
        <taxon>Agaricomycetidae</taxon>
        <taxon>Agaricales</taxon>
        <taxon>Schizophyllaceae</taxon>
        <taxon>Schizophyllum</taxon>
    </lineage>
</organism>
<evidence type="ECO:0000313" key="2">
    <source>
        <dbReference type="EMBL" id="TRM58606.1"/>
    </source>
</evidence>
<dbReference type="EMBL" id="VDMD01000034">
    <property type="protein sequence ID" value="TRM58606.1"/>
    <property type="molecule type" value="Genomic_DNA"/>
</dbReference>
<evidence type="ECO:0000256" key="1">
    <source>
        <dbReference type="SAM" id="MobiDB-lite"/>
    </source>
</evidence>
<comment type="caution">
    <text evidence="2">The sequence shown here is derived from an EMBL/GenBank/DDBJ whole genome shotgun (WGS) entry which is preliminary data.</text>
</comment>
<keyword evidence="3" id="KW-1185">Reference proteome</keyword>
<dbReference type="AlphaFoldDB" id="A0A550C1J0"/>
<name>A0A550C1J0_9AGAR</name>
<feature type="compositionally biased region" description="Low complexity" evidence="1">
    <location>
        <begin position="1"/>
        <end position="15"/>
    </location>
</feature>
<sequence>MADFNATHNPAAAAAARRRNAHVEGSILLNAPEASTMTERAHEYDRALRQSQHAARRRYAAGSVLGMSTLTPMPGASSVYTGPGMAQTAVLGDSQGSVMPQAEPGVEASQIPDGDFAADGGVASGLEGSYVDGGRRARPYGDVQDEEEDEDDGGVLGLLAQIYGGRQGPTRVL</sequence>
<feature type="region of interest" description="Disordered" evidence="1">
    <location>
        <begin position="95"/>
        <end position="153"/>
    </location>
</feature>
<reference evidence="2 3" key="1">
    <citation type="journal article" date="2019" name="New Phytol.">
        <title>Comparative genomics reveals unique wood-decay strategies and fruiting body development in the Schizophyllaceae.</title>
        <authorList>
            <person name="Almasi E."/>
            <person name="Sahu N."/>
            <person name="Krizsan K."/>
            <person name="Balint B."/>
            <person name="Kovacs G.M."/>
            <person name="Kiss B."/>
            <person name="Cseklye J."/>
            <person name="Drula E."/>
            <person name="Henrissat B."/>
            <person name="Nagy I."/>
            <person name="Chovatia M."/>
            <person name="Adam C."/>
            <person name="LaButti K."/>
            <person name="Lipzen A."/>
            <person name="Riley R."/>
            <person name="Grigoriev I.V."/>
            <person name="Nagy L.G."/>
        </authorList>
    </citation>
    <scope>NUCLEOTIDE SEQUENCE [LARGE SCALE GENOMIC DNA]</scope>
    <source>
        <strain evidence="2 3">NL-1724</strain>
    </source>
</reference>
<accession>A0A550C1J0</accession>